<protein>
    <submittedName>
        <fullName evidence="1">Uncharacterized protein</fullName>
    </submittedName>
</protein>
<reference evidence="2" key="1">
    <citation type="submission" date="2015-03" db="EMBL/GenBank/DDBJ databases">
        <authorList>
            <consortium name="Pathogen Informatics"/>
        </authorList>
    </citation>
    <scope>NUCLEOTIDE SEQUENCE [LARGE SCALE GENOMIC DNA]</scope>
    <source>
        <strain evidence="2">NCTC11134</strain>
        <plasmid evidence="2">2</plasmid>
    </source>
</reference>
<dbReference type="EMBL" id="LN868939">
    <property type="protein sequence ID" value="CRY80981.1"/>
    <property type="molecule type" value="Genomic_DNA"/>
</dbReference>
<dbReference type="AlphaFoldDB" id="A0A0H5PEH7"/>
<dbReference type="Proteomes" id="UP000057820">
    <property type="component" value="Plasmid 2"/>
</dbReference>
<dbReference type="KEGG" id="nfr:ERS450000_04143"/>
<organism evidence="1 2">
    <name type="scientific">Nocardia farcinica</name>
    <dbReference type="NCBI Taxonomy" id="37329"/>
    <lineage>
        <taxon>Bacteria</taxon>
        <taxon>Bacillati</taxon>
        <taxon>Actinomycetota</taxon>
        <taxon>Actinomycetes</taxon>
        <taxon>Mycobacteriales</taxon>
        <taxon>Nocardiaceae</taxon>
        <taxon>Nocardia</taxon>
    </lineage>
</organism>
<evidence type="ECO:0000313" key="1">
    <source>
        <dbReference type="EMBL" id="CRY80981.1"/>
    </source>
</evidence>
<accession>A0A0H5PEH7</accession>
<gene>
    <name evidence="1" type="ORF">ERS450000_04143</name>
</gene>
<geneLocation type="plasmid" evidence="1">
    <name>2</name>
</geneLocation>
<evidence type="ECO:0000313" key="2">
    <source>
        <dbReference type="Proteomes" id="UP000057820"/>
    </source>
</evidence>
<keyword evidence="1" id="KW-0614">Plasmid</keyword>
<sequence>MSFLCVGAAPVGRHLSRKGGGAGATLRRAGEFAVSQRSRLRGSRSQTWPFSLTVAALRRPVRENNTRVIEQ</sequence>
<name>A0A0H5PEH7_NOCFR</name>
<proteinExistence type="predicted"/>